<evidence type="ECO:0000259" key="1">
    <source>
        <dbReference type="Pfam" id="PF00656"/>
    </source>
</evidence>
<dbReference type="EMBL" id="FXAK01000005">
    <property type="protein sequence ID" value="SMF50866.1"/>
    <property type="molecule type" value="Genomic_DNA"/>
</dbReference>
<dbReference type="InterPro" id="IPR011600">
    <property type="entry name" value="Pept_C14_caspase"/>
</dbReference>
<organism evidence="3 4">
    <name type="scientific">Azospirillum oryzae</name>
    <dbReference type="NCBI Taxonomy" id="286727"/>
    <lineage>
        <taxon>Bacteria</taxon>
        <taxon>Pseudomonadati</taxon>
        <taxon>Pseudomonadota</taxon>
        <taxon>Alphaproteobacteria</taxon>
        <taxon>Rhodospirillales</taxon>
        <taxon>Azospirillaceae</taxon>
        <taxon>Azospirillum</taxon>
    </lineage>
</organism>
<sequence>MFRGKRRPGTAAGAILGGFVMVAAAAGLALGPTPARAEIAALVIGIDRYTQVSPLQGAVNDARDIADALKGLGVRKLRLFIDGEAERSRIIAAWRQLVAETAPDSTLVLTFAGHGAQQPERVRGSEADGMDEFLVLADFAPRGPGTAQRLTDDEIAVLLKEAAPRRVIFISDSCHSGTMTRAFDDRAGMLGTRAAKIDGVPVDQIEDDALPPPTRAALQAEAEEQPNVTFFAAVADHELAPEVMIDRKPRGALSWAFANALRGQADRDGDGIVTKGELEAHVRGAVRMALEGRQHPQVQPRGRGEIPLIDPVASRPKPPSLLPAAGPIPLRILGNPAVVKKLAAGFTGIELAGKDDPALVWDSAAGEVVSSMGDVLASIPGDPAAAETRRRVQGVVDKWALVVRVKAAAQDRSLTLAVEPGDRDYRKGETVSLAIGGNSGTYFTLINLAADGTVNYLYPLAERNDPAQIPRGGPYRLALTVEPPFGADHFLAIASPKPMTALQRDLAALDGKPAAAEVATLLTRHLTGQPVEFGIHGVYSTAR</sequence>
<proteinExistence type="predicted"/>
<dbReference type="Proteomes" id="UP000192936">
    <property type="component" value="Unassembled WGS sequence"/>
</dbReference>
<dbReference type="PANTHER" id="PTHR48104:SF30">
    <property type="entry name" value="METACASPASE-1"/>
    <property type="match status" value="1"/>
</dbReference>
<dbReference type="InterPro" id="IPR050452">
    <property type="entry name" value="Metacaspase"/>
</dbReference>
<dbReference type="GO" id="GO:0006508">
    <property type="term" value="P:proteolysis"/>
    <property type="evidence" value="ECO:0007669"/>
    <property type="project" value="InterPro"/>
</dbReference>
<name>A0A1X7FF67_9PROT</name>
<dbReference type="InterPro" id="IPR029030">
    <property type="entry name" value="Caspase-like_dom_sf"/>
</dbReference>
<dbReference type="RefSeq" id="WP_244560652.1">
    <property type="nucleotide sequence ID" value="NZ_FXAK01000005.1"/>
</dbReference>
<evidence type="ECO:0000259" key="2">
    <source>
        <dbReference type="Pfam" id="PF14326"/>
    </source>
</evidence>
<accession>A0A1X7FF67</accession>
<dbReference type="AlphaFoldDB" id="A0A1X7FF67"/>
<gene>
    <name evidence="3" type="ORF">SAMN02982917_2654</name>
</gene>
<dbReference type="PROSITE" id="PS00018">
    <property type="entry name" value="EF_HAND_1"/>
    <property type="match status" value="1"/>
</dbReference>
<dbReference type="Pfam" id="PF14326">
    <property type="entry name" value="DUF4384"/>
    <property type="match status" value="1"/>
</dbReference>
<dbReference type="PANTHER" id="PTHR48104">
    <property type="entry name" value="METACASPASE-4"/>
    <property type="match status" value="1"/>
</dbReference>
<evidence type="ECO:0000313" key="3">
    <source>
        <dbReference type="EMBL" id="SMF50866.1"/>
    </source>
</evidence>
<dbReference type="GO" id="GO:0005737">
    <property type="term" value="C:cytoplasm"/>
    <property type="evidence" value="ECO:0007669"/>
    <property type="project" value="TreeGrafter"/>
</dbReference>
<protein>
    <submittedName>
        <fullName evidence="3">Uncharacterized protein</fullName>
    </submittedName>
</protein>
<feature type="domain" description="Peptidase C14 caspase" evidence="1">
    <location>
        <begin position="41"/>
        <end position="299"/>
    </location>
</feature>
<dbReference type="Gene3D" id="3.40.50.1460">
    <property type="match status" value="1"/>
</dbReference>
<dbReference type="InterPro" id="IPR025493">
    <property type="entry name" value="DUF4384"/>
</dbReference>
<dbReference type="SUPFAM" id="SSF52129">
    <property type="entry name" value="Caspase-like"/>
    <property type="match status" value="1"/>
</dbReference>
<dbReference type="Pfam" id="PF00656">
    <property type="entry name" value="Peptidase_C14"/>
    <property type="match status" value="1"/>
</dbReference>
<evidence type="ECO:0000313" key="4">
    <source>
        <dbReference type="Proteomes" id="UP000192936"/>
    </source>
</evidence>
<dbReference type="GO" id="GO:0004197">
    <property type="term" value="F:cysteine-type endopeptidase activity"/>
    <property type="evidence" value="ECO:0007669"/>
    <property type="project" value="InterPro"/>
</dbReference>
<dbReference type="STRING" id="286727.SAMN02982917_2654"/>
<dbReference type="InterPro" id="IPR018247">
    <property type="entry name" value="EF_Hand_1_Ca_BS"/>
</dbReference>
<feature type="domain" description="DUF4384" evidence="2">
    <location>
        <begin position="425"/>
        <end position="498"/>
    </location>
</feature>
<reference evidence="3 4" key="1">
    <citation type="submission" date="2017-04" db="EMBL/GenBank/DDBJ databases">
        <authorList>
            <person name="Afonso C.L."/>
            <person name="Miller P.J."/>
            <person name="Scott M.A."/>
            <person name="Spackman E."/>
            <person name="Goraichik I."/>
            <person name="Dimitrov K.M."/>
            <person name="Suarez D.L."/>
            <person name="Swayne D.E."/>
        </authorList>
    </citation>
    <scope>NUCLEOTIDE SEQUENCE [LARGE SCALE GENOMIC DNA]</scope>
    <source>
        <strain evidence="3 4">A2P</strain>
    </source>
</reference>